<protein>
    <submittedName>
        <fullName evidence="2">Uncharacterized protein</fullName>
    </submittedName>
</protein>
<dbReference type="Proteomes" id="UP001054854">
    <property type="component" value="Unassembled WGS sequence"/>
</dbReference>
<evidence type="ECO:0000313" key="2">
    <source>
        <dbReference type="EMBL" id="GHJ33966.1"/>
    </source>
</evidence>
<gene>
    <name evidence="2" type="ORF">TPA0910_83990</name>
</gene>
<dbReference type="EMBL" id="BNEK01000005">
    <property type="protein sequence ID" value="GHJ33966.1"/>
    <property type="molecule type" value="Genomic_DNA"/>
</dbReference>
<sequence>MPTGRAPDPAAGRARDRADGRGRNRGVTKRSTAPRVHEAIHHQPSPYPYKAAWADQEPPGVSHRIERSS</sequence>
<name>A0ABQ3UFM1_STRHY</name>
<evidence type="ECO:0000256" key="1">
    <source>
        <dbReference type="SAM" id="MobiDB-lite"/>
    </source>
</evidence>
<proteinExistence type="predicted"/>
<accession>A0ABQ3UFM1</accession>
<feature type="compositionally biased region" description="Low complexity" evidence="1">
    <location>
        <begin position="1"/>
        <end position="12"/>
    </location>
</feature>
<evidence type="ECO:0000313" key="3">
    <source>
        <dbReference type="Proteomes" id="UP001054854"/>
    </source>
</evidence>
<keyword evidence="3" id="KW-1185">Reference proteome</keyword>
<feature type="region of interest" description="Disordered" evidence="1">
    <location>
        <begin position="1"/>
        <end position="69"/>
    </location>
</feature>
<comment type="caution">
    <text evidence="2">The sequence shown here is derived from an EMBL/GenBank/DDBJ whole genome shotgun (WGS) entry which is preliminary data.</text>
</comment>
<reference evidence="2" key="1">
    <citation type="submission" date="2024-05" db="EMBL/GenBank/DDBJ databases">
        <title>Whole genome shotgun sequence of Streptomyces hygroscopicus NBRC 113678.</title>
        <authorList>
            <person name="Komaki H."/>
            <person name="Tamura T."/>
        </authorList>
    </citation>
    <scope>NUCLEOTIDE SEQUENCE</scope>
    <source>
        <strain evidence="2">N11-34</strain>
    </source>
</reference>
<feature type="compositionally biased region" description="Basic and acidic residues" evidence="1">
    <location>
        <begin position="13"/>
        <end position="22"/>
    </location>
</feature>
<organism evidence="2 3">
    <name type="scientific">Streptomyces hygroscopicus</name>
    <dbReference type="NCBI Taxonomy" id="1912"/>
    <lineage>
        <taxon>Bacteria</taxon>
        <taxon>Bacillati</taxon>
        <taxon>Actinomycetota</taxon>
        <taxon>Actinomycetes</taxon>
        <taxon>Kitasatosporales</taxon>
        <taxon>Streptomycetaceae</taxon>
        <taxon>Streptomyces</taxon>
        <taxon>Streptomyces violaceusniger group</taxon>
    </lineage>
</organism>